<dbReference type="PANTHER" id="PTHR10000">
    <property type="entry name" value="PHOSPHOSERINE PHOSPHATASE"/>
    <property type="match status" value="1"/>
</dbReference>
<dbReference type="EMBL" id="QRUP01000006">
    <property type="protein sequence ID" value="RGR75068.1"/>
    <property type="molecule type" value="Genomic_DNA"/>
</dbReference>
<dbReference type="CDD" id="cd07516">
    <property type="entry name" value="HAD_Pase"/>
    <property type="match status" value="1"/>
</dbReference>
<dbReference type="SFLD" id="SFLDG01140">
    <property type="entry name" value="C2.B:_Phosphomannomutase_and_P"/>
    <property type="match status" value="1"/>
</dbReference>
<dbReference type="NCBIfam" id="TIGR01484">
    <property type="entry name" value="HAD-SF-IIB"/>
    <property type="match status" value="1"/>
</dbReference>
<sequence length="277" mass="30840">MSSIRLIATDLDFTLLNEHFVLTETTKEILSRILDSGVEFVPCSSRPLGEIPQWLRDQKKIRWIVTANGGLIVDNQTGETLVSNTLPAAKAKALLTKAEPMNPHWSCLIEGRLHSHLAILDDRKALKIDGSYLENILKNRIWESGMDFLDALPDAQIAKIHFITSRDYPEKKQALINLLSDEEGIELTSSHPSNLEILHPQANKGEALKWVMRQLNCTPEETAAFGDNANDLPMLNVAGHSVAVANATEEVLAMARHHALSHKEDGAARMMEQLVFQ</sequence>
<dbReference type="Proteomes" id="UP000284178">
    <property type="component" value="Unassembled WGS sequence"/>
</dbReference>
<gene>
    <name evidence="1" type="ORF">DWY25_06545</name>
</gene>
<dbReference type="RefSeq" id="WP_117894560.1">
    <property type="nucleotide sequence ID" value="NZ_CABJCV010000006.1"/>
</dbReference>
<keyword evidence="2" id="KW-1185">Reference proteome</keyword>
<dbReference type="Pfam" id="PF08282">
    <property type="entry name" value="Hydrolase_3"/>
    <property type="match status" value="1"/>
</dbReference>
<dbReference type="GeneID" id="83015063"/>
<dbReference type="InterPro" id="IPR036412">
    <property type="entry name" value="HAD-like_sf"/>
</dbReference>
<dbReference type="GO" id="GO:0000287">
    <property type="term" value="F:magnesium ion binding"/>
    <property type="evidence" value="ECO:0007669"/>
    <property type="project" value="TreeGrafter"/>
</dbReference>
<reference evidence="1 2" key="1">
    <citation type="submission" date="2018-08" db="EMBL/GenBank/DDBJ databases">
        <title>A genome reference for cultivated species of the human gut microbiota.</title>
        <authorList>
            <person name="Zou Y."/>
            <person name="Xue W."/>
            <person name="Luo G."/>
        </authorList>
    </citation>
    <scope>NUCLEOTIDE SEQUENCE [LARGE SCALE GENOMIC DNA]</scope>
    <source>
        <strain evidence="1 2">AF24-29</strain>
    </source>
</reference>
<evidence type="ECO:0000313" key="2">
    <source>
        <dbReference type="Proteomes" id="UP000284178"/>
    </source>
</evidence>
<accession>A0A412G3T3</accession>
<proteinExistence type="predicted"/>
<dbReference type="Gene3D" id="3.40.50.1000">
    <property type="entry name" value="HAD superfamily/HAD-like"/>
    <property type="match status" value="1"/>
</dbReference>
<dbReference type="InterPro" id="IPR000150">
    <property type="entry name" value="Cof"/>
</dbReference>
<dbReference type="SUPFAM" id="SSF56784">
    <property type="entry name" value="HAD-like"/>
    <property type="match status" value="1"/>
</dbReference>
<dbReference type="InterPro" id="IPR023214">
    <property type="entry name" value="HAD_sf"/>
</dbReference>
<evidence type="ECO:0000313" key="1">
    <source>
        <dbReference type="EMBL" id="RGR75068.1"/>
    </source>
</evidence>
<protein>
    <submittedName>
        <fullName evidence="1">HAD family phosphatase</fullName>
    </submittedName>
</protein>
<comment type="caution">
    <text evidence="1">The sequence shown here is derived from an EMBL/GenBank/DDBJ whole genome shotgun (WGS) entry which is preliminary data.</text>
</comment>
<dbReference type="AlphaFoldDB" id="A0A412G3T3"/>
<dbReference type="GO" id="GO:0005829">
    <property type="term" value="C:cytosol"/>
    <property type="evidence" value="ECO:0007669"/>
    <property type="project" value="TreeGrafter"/>
</dbReference>
<dbReference type="GO" id="GO:0016791">
    <property type="term" value="F:phosphatase activity"/>
    <property type="evidence" value="ECO:0007669"/>
    <property type="project" value="UniProtKB-ARBA"/>
</dbReference>
<dbReference type="InterPro" id="IPR006379">
    <property type="entry name" value="HAD-SF_hydro_IIB"/>
</dbReference>
<dbReference type="Gene3D" id="3.30.1240.10">
    <property type="match status" value="1"/>
</dbReference>
<dbReference type="NCBIfam" id="TIGR00099">
    <property type="entry name" value="Cof-subfamily"/>
    <property type="match status" value="1"/>
</dbReference>
<dbReference type="PANTHER" id="PTHR10000:SF8">
    <property type="entry name" value="HAD SUPERFAMILY HYDROLASE-LIKE, TYPE 3"/>
    <property type="match status" value="1"/>
</dbReference>
<dbReference type="SFLD" id="SFLDS00003">
    <property type="entry name" value="Haloacid_Dehalogenase"/>
    <property type="match status" value="1"/>
</dbReference>
<name>A0A412G3T3_9FIRM</name>
<organism evidence="1 2">
    <name type="scientific">Holdemania filiformis</name>
    <dbReference type="NCBI Taxonomy" id="61171"/>
    <lineage>
        <taxon>Bacteria</taxon>
        <taxon>Bacillati</taxon>
        <taxon>Bacillota</taxon>
        <taxon>Erysipelotrichia</taxon>
        <taxon>Erysipelotrichales</taxon>
        <taxon>Erysipelotrichaceae</taxon>
        <taxon>Holdemania</taxon>
    </lineage>
</organism>